<reference evidence="1" key="2">
    <citation type="journal article" date="2019" name="Genome Biol. Evol.">
        <title>Day and night: Metabolic profiles and evolutionary relationships of six axenic non-marine cyanobacteria.</title>
        <authorList>
            <person name="Will S.E."/>
            <person name="Henke P."/>
            <person name="Boedeker C."/>
            <person name="Huang S."/>
            <person name="Brinkmann H."/>
            <person name="Rohde M."/>
            <person name="Jarek M."/>
            <person name="Friedl T."/>
            <person name="Seufert S."/>
            <person name="Schumacher M."/>
            <person name="Overmann J."/>
            <person name="Neumann-Schaal M."/>
            <person name="Petersen J."/>
        </authorList>
    </citation>
    <scope>NUCLEOTIDE SEQUENCE [LARGE SCALE GENOMIC DNA]</scope>
    <source>
        <strain evidence="1">PCC 7102</strain>
    </source>
</reference>
<keyword evidence="2" id="KW-1185">Reference proteome</keyword>
<sequence length="140" mass="16143">MVNKPIDRQQRLEKFVQAVSSAQQLQDNIIRYGINAAYLYYEDVDRDWLSKWGDDDTPSELITSFLLSNDLVALNLRDMLHDKSIPEISDYLDNCMNISTEENRIFAVKDLLISSINNKSGIDLLNLAQQLVDKLEHIIK</sequence>
<comment type="caution">
    <text evidence="1">The sequence shown here is derived from an EMBL/GenBank/DDBJ whole genome shotgun (WGS) entry which is preliminary data.</text>
</comment>
<dbReference type="AlphaFoldDB" id="A0A433UZD1"/>
<dbReference type="Proteomes" id="UP000271624">
    <property type="component" value="Unassembled WGS sequence"/>
</dbReference>
<reference evidence="1" key="1">
    <citation type="submission" date="2018-12" db="EMBL/GenBank/DDBJ databases">
        <authorList>
            <person name="Will S."/>
            <person name="Neumann-Schaal M."/>
            <person name="Henke P."/>
        </authorList>
    </citation>
    <scope>NUCLEOTIDE SEQUENCE</scope>
    <source>
        <strain evidence="1">PCC 7102</strain>
    </source>
</reference>
<dbReference type="OrthoDB" id="518169at2"/>
<name>A0A433UZD1_9CYAN</name>
<proteinExistence type="predicted"/>
<accession>A0A433UZD1</accession>
<dbReference type="RefSeq" id="WP_127085984.1">
    <property type="nucleotide sequence ID" value="NZ_RSCL01000027.1"/>
</dbReference>
<protein>
    <submittedName>
        <fullName evidence="1">Uncharacterized protein</fullName>
    </submittedName>
</protein>
<evidence type="ECO:0000313" key="1">
    <source>
        <dbReference type="EMBL" id="RUS99219.1"/>
    </source>
</evidence>
<organism evidence="1 2">
    <name type="scientific">Dulcicalothrix desertica PCC 7102</name>
    <dbReference type="NCBI Taxonomy" id="232991"/>
    <lineage>
        <taxon>Bacteria</taxon>
        <taxon>Bacillati</taxon>
        <taxon>Cyanobacteriota</taxon>
        <taxon>Cyanophyceae</taxon>
        <taxon>Nostocales</taxon>
        <taxon>Calotrichaceae</taxon>
        <taxon>Dulcicalothrix</taxon>
    </lineage>
</organism>
<gene>
    <name evidence="1" type="ORF">DSM106972_079210</name>
</gene>
<evidence type="ECO:0000313" key="2">
    <source>
        <dbReference type="Proteomes" id="UP000271624"/>
    </source>
</evidence>
<dbReference type="EMBL" id="RSCL01000027">
    <property type="protein sequence ID" value="RUS99219.1"/>
    <property type="molecule type" value="Genomic_DNA"/>
</dbReference>